<dbReference type="Proteomes" id="UP001500121">
    <property type="component" value="Unassembled WGS sequence"/>
</dbReference>
<feature type="transmembrane region" description="Helical" evidence="2">
    <location>
        <begin position="826"/>
        <end position="848"/>
    </location>
</feature>
<proteinExistence type="predicted"/>
<protein>
    <submittedName>
        <fullName evidence="3">Uncharacterized protein</fullName>
    </submittedName>
</protein>
<accession>A0ABP8Z1U9</accession>
<feature type="transmembrane region" description="Helical" evidence="2">
    <location>
        <begin position="520"/>
        <end position="547"/>
    </location>
</feature>
<feature type="compositionally biased region" description="Low complexity" evidence="1">
    <location>
        <begin position="54"/>
        <end position="96"/>
    </location>
</feature>
<feature type="region of interest" description="Disordered" evidence="1">
    <location>
        <begin position="418"/>
        <end position="446"/>
    </location>
</feature>
<reference evidence="4" key="1">
    <citation type="journal article" date="2019" name="Int. J. Syst. Evol. Microbiol.">
        <title>The Global Catalogue of Microorganisms (GCM) 10K type strain sequencing project: providing services to taxonomists for standard genome sequencing and annotation.</title>
        <authorList>
            <consortium name="The Broad Institute Genomics Platform"/>
            <consortium name="The Broad Institute Genome Sequencing Center for Infectious Disease"/>
            <person name="Wu L."/>
            <person name="Ma J."/>
        </authorList>
    </citation>
    <scope>NUCLEOTIDE SEQUENCE [LARGE SCALE GENOMIC DNA]</scope>
    <source>
        <strain evidence="4">JCM 19015</strain>
    </source>
</reference>
<feature type="compositionally biased region" description="Basic and acidic residues" evidence="1">
    <location>
        <begin position="97"/>
        <end position="107"/>
    </location>
</feature>
<keyword evidence="2" id="KW-1133">Transmembrane helix</keyword>
<feature type="transmembrane region" description="Helical" evidence="2">
    <location>
        <begin position="893"/>
        <end position="916"/>
    </location>
</feature>
<comment type="caution">
    <text evidence="3">The sequence shown here is derived from an EMBL/GenBank/DDBJ whole genome shotgun (WGS) entry which is preliminary data.</text>
</comment>
<dbReference type="RefSeq" id="WP_345480408.1">
    <property type="nucleotide sequence ID" value="NZ_BAABLP010000002.1"/>
</dbReference>
<sequence>MADDRSITGSAATGDDVHDDDELAEVLAAELERYATGAVPVLPRATGEAPVPPAASAAAPAPIQPLAVPRATDEPAPAVRAPEAPAAAPDAGAFARRAAEVEREMRRPATAPVPTGEASESFRRADRPAGRRSATGPVLQPTPLLTAEDLPVKRRTGFRPPPSAVAPPERVEPLDRVLPTGPISLPEPTASLLESMISDATGPVAVQPPQPEEQHVARHAAAAAAPLAPEPQTGPVPGLARHTGPTGLPDPLYEDWEQSLRAIGRPRDAWQPDDELVPTGGDPDMATVAIPVQSLGRGLRAPQPVDEQPPVEPAPPVEPLPALHGAHAVPPTAPVERSVEEPPLRRPRSGRRRADVPEDTGPVRDAPSADPAGRMFPSEPVDLAPEREAPTEEPVPAVDPASAADPNFARWLSEPLTQEQQAQRVEPAPFSTIEAPSRPAEADDEGIDETPVEYREVSAATTGAVDLPQIEPRPRTAPVLIERVRTAILQLPTVPPSPTGSGAAAIVGRWFGAFASPLTLVLAFGLAAAGAGSAAVAAVLLGALLAVPAVLRTAVWSAGATDDGAMQEASVLGRPIGRIAAIGLLVARVGAAAAVVLLAGSVAGAWADRTGALGLTGSSAALLGSTVVALLAILCAALPTRATAVLTLLAAVVGAVGTLLVALVLAPTGGTAVTPTAAGGVAAAVGGFVAVGLLLVLCGADVARWRTDHANPTSTAVGAVVAAVLGAVVLVAGTLIASRLAGGGDAVDEFAGALSDASASLLAAPMLVILLLSAVTLPALLLRSSGAAAARLLGAGRPVRLGAVAAGLLALAAALGVLAAGADPVAVAVAAAALLGVPVAAWAGLLAVTSGVVRPLSAAVGLVLAVVLGWLLSDGLVPGVASPVLGAVLPASSALRGGPAVGLLVALLVGAGAGALGGRRTTVVRPAAGRADTVEG</sequence>
<evidence type="ECO:0000313" key="3">
    <source>
        <dbReference type="EMBL" id="GAA4744083.1"/>
    </source>
</evidence>
<dbReference type="EMBL" id="BAABLP010000002">
    <property type="protein sequence ID" value="GAA4744083.1"/>
    <property type="molecule type" value="Genomic_DNA"/>
</dbReference>
<gene>
    <name evidence="3" type="ORF">GCM10025783_14710</name>
</gene>
<keyword evidence="2" id="KW-0472">Membrane</keyword>
<name>A0ABP8Z1U9_9MICO</name>
<feature type="transmembrane region" description="Helical" evidence="2">
    <location>
        <begin position="757"/>
        <end position="781"/>
    </location>
</feature>
<evidence type="ECO:0000313" key="4">
    <source>
        <dbReference type="Proteomes" id="UP001500121"/>
    </source>
</evidence>
<feature type="transmembrane region" description="Helical" evidence="2">
    <location>
        <begin position="855"/>
        <end position="873"/>
    </location>
</feature>
<evidence type="ECO:0000256" key="2">
    <source>
        <dbReference type="SAM" id="Phobius"/>
    </source>
</evidence>
<keyword evidence="4" id="KW-1185">Reference proteome</keyword>
<evidence type="ECO:0000256" key="1">
    <source>
        <dbReference type="SAM" id="MobiDB-lite"/>
    </source>
</evidence>
<feature type="region of interest" description="Disordered" evidence="1">
    <location>
        <begin position="1"/>
        <end position="21"/>
    </location>
</feature>
<feature type="transmembrane region" description="Helical" evidence="2">
    <location>
        <begin position="715"/>
        <end position="737"/>
    </location>
</feature>
<organism evidence="3 4">
    <name type="scientific">Amnibacterium soli</name>
    <dbReference type="NCBI Taxonomy" id="1282736"/>
    <lineage>
        <taxon>Bacteria</taxon>
        <taxon>Bacillati</taxon>
        <taxon>Actinomycetota</taxon>
        <taxon>Actinomycetes</taxon>
        <taxon>Micrococcales</taxon>
        <taxon>Microbacteriaceae</taxon>
        <taxon>Amnibacterium</taxon>
    </lineage>
</organism>
<feature type="transmembrane region" description="Helical" evidence="2">
    <location>
        <begin position="579"/>
        <end position="607"/>
    </location>
</feature>
<keyword evidence="2" id="KW-0812">Transmembrane</keyword>
<feature type="compositionally biased region" description="Low complexity" evidence="1">
    <location>
        <begin position="394"/>
        <end position="403"/>
    </location>
</feature>
<feature type="region of interest" description="Disordered" evidence="1">
    <location>
        <begin position="40"/>
        <end position="188"/>
    </location>
</feature>
<feature type="transmembrane region" description="Helical" evidence="2">
    <location>
        <begin position="678"/>
        <end position="703"/>
    </location>
</feature>
<feature type="transmembrane region" description="Helical" evidence="2">
    <location>
        <begin position="619"/>
        <end position="638"/>
    </location>
</feature>
<feature type="transmembrane region" description="Helical" evidence="2">
    <location>
        <begin position="645"/>
        <end position="666"/>
    </location>
</feature>
<feature type="transmembrane region" description="Helical" evidence="2">
    <location>
        <begin position="801"/>
        <end position="820"/>
    </location>
</feature>
<feature type="compositionally biased region" description="Pro residues" evidence="1">
    <location>
        <begin position="310"/>
        <end position="319"/>
    </location>
</feature>
<feature type="region of interest" description="Disordered" evidence="1">
    <location>
        <begin position="202"/>
        <end position="403"/>
    </location>
</feature>
<feature type="compositionally biased region" description="Basic and acidic residues" evidence="1">
    <location>
        <begin position="120"/>
        <end position="129"/>
    </location>
</feature>